<dbReference type="EMBL" id="JBHSYS010000006">
    <property type="protein sequence ID" value="MFC6960421.1"/>
    <property type="molecule type" value="Genomic_DNA"/>
</dbReference>
<sequence length="349" mass="39386">MTALGCIGIIGETDRNPLVVQAQHLTGGDVLPLPKGSLVCCTVDSYLSSLPQIRELIRSNPRYRFILTIGSFNAIPRPEFFDLYCEFAMSGHRGPGEILFCTQTFAISGGSLRILPIADYLPFTIGNLASLEALATPFGAVENSDLWYSRSNVNYVDPYDRFDAMTRGSEMGFWYSPEGFMYLAHQALCNRVYRTRSRRIVGFSLRDLKSDEFVKLLFVFEILGIDVKLIYEDDFSQFTEDSGLSGFRIFSRAGAYSFLKIGDELCYSDNVSVADSITAGQAELLGLLCVHDSVESFMVRFQQIIPKPDKGAWRRRALKAKRLIDRFNPYPLTMKHAVLDEFVTQWRSI</sequence>
<evidence type="ECO:0000313" key="1">
    <source>
        <dbReference type="EMBL" id="MFC6960421.1"/>
    </source>
</evidence>
<gene>
    <name evidence="1" type="ORF">ACFQS3_24805</name>
</gene>
<reference evidence="2" key="1">
    <citation type="journal article" date="2019" name="Int. J. Syst. Evol. Microbiol.">
        <title>The Global Catalogue of Microorganisms (GCM) 10K type strain sequencing project: providing services to taxonomists for standard genome sequencing and annotation.</title>
        <authorList>
            <consortium name="The Broad Institute Genomics Platform"/>
            <consortium name="The Broad Institute Genome Sequencing Center for Infectious Disease"/>
            <person name="Wu L."/>
            <person name="Ma J."/>
        </authorList>
    </citation>
    <scope>NUCLEOTIDE SEQUENCE [LARGE SCALE GENOMIC DNA]</scope>
    <source>
        <strain evidence="2">KACC 12634</strain>
    </source>
</reference>
<keyword evidence="2" id="KW-1185">Reference proteome</keyword>
<comment type="caution">
    <text evidence="1">The sequence shown here is derived from an EMBL/GenBank/DDBJ whole genome shotgun (WGS) entry which is preliminary data.</text>
</comment>
<accession>A0ABW2DI61</accession>
<protein>
    <recommendedName>
        <fullName evidence="3">WavE lipopolysaccharide synthesis</fullName>
    </recommendedName>
</protein>
<proteinExistence type="predicted"/>
<dbReference type="Proteomes" id="UP001596470">
    <property type="component" value="Unassembled WGS sequence"/>
</dbReference>
<evidence type="ECO:0000313" key="2">
    <source>
        <dbReference type="Proteomes" id="UP001596470"/>
    </source>
</evidence>
<organism evidence="1 2">
    <name type="scientific">Glycomyces mayteni</name>
    <dbReference type="NCBI Taxonomy" id="543887"/>
    <lineage>
        <taxon>Bacteria</taxon>
        <taxon>Bacillati</taxon>
        <taxon>Actinomycetota</taxon>
        <taxon>Actinomycetes</taxon>
        <taxon>Glycomycetales</taxon>
        <taxon>Glycomycetaceae</taxon>
        <taxon>Glycomyces</taxon>
    </lineage>
</organism>
<name>A0ABW2DI61_9ACTN</name>
<dbReference type="RefSeq" id="WP_382356841.1">
    <property type="nucleotide sequence ID" value="NZ_JBHMBP010000006.1"/>
</dbReference>
<evidence type="ECO:0008006" key="3">
    <source>
        <dbReference type="Google" id="ProtNLM"/>
    </source>
</evidence>